<dbReference type="GO" id="GO:0005737">
    <property type="term" value="C:cytoplasm"/>
    <property type="evidence" value="ECO:0007669"/>
    <property type="project" value="UniProtKB-ARBA"/>
</dbReference>
<dbReference type="AlphaFoldDB" id="A0ABD1CYW1"/>
<name>A0ABD1CYW1_CULPP</name>
<evidence type="ECO:0000313" key="2">
    <source>
        <dbReference type="EMBL" id="KAL1381831.1"/>
    </source>
</evidence>
<dbReference type="SUPFAM" id="SSF63748">
    <property type="entry name" value="Tudor/PWWP/MBT"/>
    <property type="match status" value="1"/>
</dbReference>
<proteinExistence type="predicted"/>
<feature type="domain" description="Tudor" evidence="1">
    <location>
        <begin position="1"/>
        <end position="44"/>
    </location>
</feature>
<accession>A0ABD1CYW1</accession>
<dbReference type="Pfam" id="PF00567">
    <property type="entry name" value="TUDOR"/>
    <property type="match status" value="1"/>
</dbReference>
<sequence length="106" mass="12450">MAKFHQDNKVYRAIVRKAVSCRRYKIQCIDYRNIEEVDIADLRNNVNCGRVPIQINRYRLTNVTPKKATPGRRNTLDTLHSLIDNDDVHVYGPHLRAFWELSTRSP</sequence>
<reference evidence="2 3" key="1">
    <citation type="submission" date="2024-05" db="EMBL/GenBank/DDBJ databases">
        <title>Culex pipiens pipiens assembly and annotation.</title>
        <authorList>
            <person name="Alout H."/>
            <person name="Durand T."/>
        </authorList>
    </citation>
    <scope>NUCLEOTIDE SEQUENCE [LARGE SCALE GENOMIC DNA]</scope>
    <source>
        <strain evidence="2">HA-2024</strain>
        <tissue evidence="2">Whole body</tissue>
    </source>
</reference>
<gene>
    <name evidence="2" type="ORF">pipiens_013314</name>
</gene>
<evidence type="ECO:0000313" key="3">
    <source>
        <dbReference type="Proteomes" id="UP001562425"/>
    </source>
</evidence>
<organism evidence="2 3">
    <name type="scientific">Culex pipiens pipiens</name>
    <name type="common">Northern house mosquito</name>
    <dbReference type="NCBI Taxonomy" id="38569"/>
    <lineage>
        <taxon>Eukaryota</taxon>
        <taxon>Metazoa</taxon>
        <taxon>Ecdysozoa</taxon>
        <taxon>Arthropoda</taxon>
        <taxon>Hexapoda</taxon>
        <taxon>Insecta</taxon>
        <taxon>Pterygota</taxon>
        <taxon>Neoptera</taxon>
        <taxon>Endopterygota</taxon>
        <taxon>Diptera</taxon>
        <taxon>Nematocera</taxon>
        <taxon>Culicoidea</taxon>
        <taxon>Culicidae</taxon>
        <taxon>Culicinae</taxon>
        <taxon>Culicini</taxon>
        <taxon>Culex</taxon>
        <taxon>Culex</taxon>
    </lineage>
</organism>
<keyword evidence="3" id="KW-1185">Reference proteome</keyword>
<evidence type="ECO:0000259" key="1">
    <source>
        <dbReference type="Pfam" id="PF00567"/>
    </source>
</evidence>
<dbReference type="EMBL" id="JBEHCU010008534">
    <property type="protein sequence ID" value="KAL1381831.1"/>
    <property type="molecule type" value="Genomic_DNA"/>
</dbReference>
<dbReference type="Gene3D" id="2.40.50.90">
    <property type="match status" value="1"/>
</dbReference>
<dbReference type="Proteomes" id="UP001562425">
    <property type="component" value="Unassembled WGS sequence"/>
</dbReference>
<dbReference type="Gene3D" id="2.30.30.140">
    <property type="match status" value="1"/>
</dbReference>
<dbReference type="InterPro" id="IPR002999">
    <property type="entry name" value="Tudor"/>
</dbReference>
<protein>
    <recommendedName>
        <fullName evidence="1">Tudor domain-containing protein</fullName>
    </recommendedName>
</protein>
<comment type="caution">
    <text evidence="2">The sequence shown here is derived from an EMBL/GenBank/DDBJ whole genome shotgun (WGS) entry which is preliminary data.</text>
</comment>
<dbReference type="InterPro" id="IPR035437">
    <property type="entry name" value="SNase_OB-fold_sf"/>
</dbReference>